<dbReference type="InterPro" id="IPR023214">
    <property type="entry name" value="HAD_sf"/>
</dbReference>
<dbReference type="InterPro" id="IPR006379">
    <property type="entry name" value="HAD-SF_hydro_IIB"/>
</dbReference>
<dbReference type="NCBIfam" id="TIGR01484">
    <property type="entry name" value="HAD-SF-IIB"/>
    <property type="match status" value="1"/>
</dbReference>
<dbReference type="SFLD" id="SFLDG01140">
    <property type="entry name" value="C2.B:_Phosphomannomutase_and_P"/>
    <property type="match status" value="1"/>
</dbReference>
<accession>A0A943SUW7</accession>
<dbReference type="CDD" id="cd07518">
    <property type="entry name" value="HAD_YbiV-Like"/>
    <property type="match status" value="1"/>
</dbReference>
<dbReference type="Gene3D" id="3.30.1240.10">
    <property type="match status" value="1"/>
</dbReference>
<evidence type="ECO:0000313" key="1">
    <source>
        <dbReference type="EMBL" id="MBS6537561.1"/>
    </source>
</evidence>
<dbReference type="GO" id="GO:0016791">
    <property type="term" value="F:phosphatase activity"/>
    <property type="evidence" value="ECO:0007669"/>
    <property type="project" value="UniProtKB-ARBA"/>
</dbReference>
<dbReference type="Pfam" id="PF08282">
    <property type="entry name" value="Hydrolase_3"/>
    <property type="match status" value="1"/>
</dbReference>
<dbReference type="PANTHER" id="PTHR10000">
    <property type="entry name" value="PHOSPHOSERINE PHOSPHATASE"/>
    <property type="match status" value="1"/>
</dbReference>
<dbReference type="PANTHER" id="PTHR10000:SF53">
    <property type="entry name" value="5-AMINO-6-(5-PHOSPHO-D-RIBITYLAMINO)URACIL PHOSPHATASE YBJI-RELATED"/>
    <property type="match status" value="1"/>
</dbReference>
<dbReference type="SFLD" id="SFLDS00003">
    <property type="entry name" value="Haloacid_Dehalogenase"/>
    <property type="match status" value="1"/>
</dbReference>
<dbReference type="AlphaFoldDB" id="A0A943SUW7"/>
<gene>
    <name evidence="1" type="ORF">KH363_08460</name>
</gene>
<name>A0A943SUW7_STRPA</name>
<dbReference type="SUPFAM" id="SSF56784">
    <property type="entry name" value="HAD-like"/>
    <property type="match status" value="1"/>
</dbReference>
<dbReference type="GO" id="GO:0000287">
    <property type="term" value="F:magnesium ion binding"/>
    <property type="evidence" value="ECO:0007669"/>
    <property type="project" value="TreeGrafter"/>
</dbReference>
<dbReference type="GO" id="GO:0005829">
    <property type="term" value="C:cytosol"/>
    <property type="evidence" value="ECO:0007669"/>
    <property type="project" value="TreeGrafter"/>
</dbReference>
<proteinExistence type="predicted"/>
<protein>
    <submittedName>
        <fullName evidence="1">HAD family phosphatase</fullName>
    </submittedName>
</protein>
<reference evidence="1" key="1">
    <citation type="submission" date="2021-02" db="EMBL/GenBank/DDBJ databases">
        <title>Infant gut strain persistence is associated with maternal origin, phylogeny, and functional potential including surface adhesion and iron acquisition.</title>
        <authorList>
            <person name="Lou Y.C."/>
        </authorList>
    </citation>
    <scope>NUCLEOTIDE SEQUENCE</scope>
    <source>
        <strain evidence="1">L3_060_000G1_dasL3_060_000G1_metabat.metabat.86_ sub</strain>
    </source>
</reference>
<sequence>MIKLIATDMDGTLLDERGEVDLPRLERLLDHLDQKGIRFVIATGNEIHRMRQLLGPLVKRVTLVVANGARIFENDQMVLGKFWDRELVEAVLAYFKGQEISDQLVVSAVNGGFVKEGTVFTEVEKFMQPEVIEALYKRMKFVPELTADLFDQVLKMSLVVGLDRLDQVSQEVQQAFGDQLMAVSSGFGSMDLLQAGIHKAWGLAQLMEKWQLDASQVMAFGDSGNDIEMLEMAAHSYAVANAEEAVKAVAKHLAPSHQEGGVYQVIEEYLGLTPWEQVKGKK</sequence>
<organism evidence="1 2">
    <name type="scientific">Streptococcus parasanguinis</name>
    <dbReference type="NCBI Taxonomy" id="1318"/>
    <lineage>
        <taxon>Bacteria</taxon>
        <taxon>Bacillati</taxon>
        <taxon>Bacillota</taxon>
        <taxon>Bacilli</taxon>
        <taxon>Lactobacillales</taxon>
        <taxon>Streptococcaceae</taxon>
        <taxon>Streptococcus</taxon>
    </lineage>
</organism>
<comment type="caution">
    <text evidence="1">The sequence shown here is derived from an EMBL/GenBank/DDBJ whole genome shotgun (WGS) entry which is preliminary data.</text>
</comment>
<evidence type="ECO:0000313" key="2">
    <source>
        <dbReference type="Proteomes" id="UP000761167"/>
    </source>
</evidence>
<dbReference type="InterPro" id="IPR036412">
    <property type="entry name" value="HAD-like_sf"/>
</dbReference>
<dbReference type="InterPro" id="IPR000150">
    <property type="entry name" value="Cof"/>
</dbReference>
<dbReference type="Gene3D" id="3.40.50.1000">
    <property type="entry name" value="HAD superfamily/HAD-like"/>
    <property type="match status" value="1"/>
</dbReference>
<dbReference type="EMBL" id="JAGZZN010000078">
    <property type="protein sequence ID" value="MBS6537561.1"/>
    <property type="molecule type" value="Genomic_DNA"/>
</dbReference>
<dbReference type="Proteomes" id="UP000761167">
    <property type="component" value="Unassembled WGS sequence"/>
</dbReference>
<dbReference type="NCBIfam" id="TIGR00099">
    <property type="entry name" value="Cof-subfamily"/>
    <property type="match status" value="1"/>
</dbReference>